<keyword evidence="4" id="KW-1185">Reference proteome</keyword>
<dbReference type="Pfam" id="PF03968">
    <property type="entry name" value="LptD_N"/>
    <property type="match status" value="1"/>
</dbReference>
<evidence type="ECO:0000313" key="4">
    <source>
        <dbReference type="Proteomes" id="UP000292858"/>
    </source>
</evidence>
<dbReference type="InterPro" id="IPR052037">
    <property type="entry name" value="LPS_export_LptA"/>
</dbReference>
<dbReference type="Gene3D" id="2.60.450.10">
    <property type="entry name" value="Lipopolysaccharide (LPS) transport protein A like domain"/>
    <property type="match status" value="1"/>
</dbReference>
<dbReference type="InterPro" id="IPR005653">
    <property type="entry name" value="OstA-like_N"/>
</dbReference>
<dbReference type="EMBL" id="SIJL01000018">
    <property type="protein sequence ID" value="TBH16504.1"/>
    <property type="molecule type" value="Genomic_DNA"/>
</dbReference>
<dbReference type="PANTHER" id="PTHR36504:SF1">
    <property type="entry name" value="LIPOPOLYSACCHARIDE EXPORT SYSTEM PROTEIN LPTA"/>
    <property type="match status" value="1"/>
</dbReference>
<dbReference type="PANTHER" id="PTHR36504">
    <property type="entry name" value="LIPOPOLYSACCHARIDE EXPORT SYSTEM PROTEIN LPTA"/>
    <property type="match status" value="1"/>
</dbReference>
<feature type="domain" description="Organic solvent tolerance-like N-terminal" evidence="2">
    <location>
        <begin position="40"/>
        <end position="142"/>
    </location>
</feature>
<gene>
    <name evidence="3" type="ORF">ETP66_10265</name>
</gene>
<comment type="caution">
    <text evidence="3">The sequence shown here is derived from an EMBL/GenBank/DDBJ whole genome shotgun (WGS) entry which is preliminary data.</text>
</comment>
<accession>A0A4V2IUE9</accession>
<dbReference type="RefSeq" id="WP_130842524.1">
    <property type="nucleotide sequence ID" value="NZ_SIJL01000018.1"/>
</dbReference>
<dbReference type="Proteomes" id="UP000292858">
    <property type="component" value="Unassembled WGS sequence"/>
</dbReference>
<dbReference type="GO" id="GO:0015920">
    <property type="term" value="P:lipopolysaccharide transport"/>
    <property type="evidence" value="ECO:0007669"/>
    <property type="project" value="TreeGrafter"/>
</dbReference>
<sequence>MREGIWLLLALWAGLALAAAGVRVIQVEGGRLSGDLRFGPWTFEGEVRGRVKDLLIQAPRATLTAPPGRTMQQAEGEREARFEGGVVVRRGRVEAQGPALVYRERTGEGELLGPARMRQEPRPGEDAVEVEARRMTFQVDTDTSTSEGALLRSGNQEGRAALVYYEEERGLAVLTDPREVVLLRKRREGDLVIRAKEVRSLTGAKRLIATGGVRLEDGDLVTVGESLYYDDTTGEALVLGRPAVSENRKEGFRLSGSTLLHNVNRRQVRVYGQPFRLPAAEFRKLGER</sequence>
<keyword evidence="1" id="KW-0732">Signal</keyword>
<evidence type="ECO:0000259" key="2">
    <source>
        <dbReference type="Pfam" id="PF03968"/>
    </source>
</evidence>
<protein>
    <submittedName>
        <fullName evidence="3">OstA family protein</fullName>
    </submittedName>
</protein>
<evidence type="ECO:0000256" key="1">
    <source>
        <dbReference type="ARBA" id="ARBA00022729"/>
    </source>
</evidence>
<organism evidence="3 4">
    <name type="scientific">Thermus thermamylovorans</name>
    <dbReference type="NCBI Taxonomy" id="2509362"/>
    <lineage>
        <taxon>Bacteria</taxon>
        <taxon>Thermotogati</taxon>
        <taxon>Deinococcota</taxon>
        <taxon>Deinococci</taxon>
        <taxon>Thermales</taxon>
        <taxon>Thermaceae</taxon>
        <taxon>Thermus</taxon>
    </lineage>
</organism>
<dbReference type="GO" id="GO:0017089">
    <property type="term" value="F:glycolipid transfer activity"/>
    <property type="evidence" value="ECO:0007669"/>
    <property type="project" value="TreeGrafter"/>
</dbReference>
<name>A0A4V2IUE9_9DEIN</name>
<dbReference type="GO" id="GO:0030288">
    <property type="term" value="C:outer membrane-bounded periplasmic space"/>
    <property type="evidence" value="ECO:0007669"/>
    <property type="project" value="TreeGrafter"/>
</dbReference>
<reference evidence="3 4" key="1">
    <citation type="submission" date="2019-02" db="EMBL/GenBank/DDBJ databases">
        <title>Thermus sp. a novel from hot spring.</title>
        <authorList>
            <person name="Zhao Z."/>
        </authorList>
    </citation>
    <scope>NUCLEOTIDE SEQUENCE [LARGE SCALE GENOMIC DNA]</scope>
    <source>
        <strain evidence="3 4">CFH 72773T</strain>
    </source>
</reference>
<proteinExistence type="predicted"/>
<dbReference type="AlphaFoldDB" id="A0A4V2IUE9"/>
<dbReference type="GO" id="GO:0009279">
    <property type="term" value="C:cell outer membrane"/>
    <property type="evidence" value="ECO:0007669"/>
    <property type="project" value="TreeGrafter"/>
</dbReference>
<evidence type="ECO:0000313" key="3">
    <source>
        <dbReference type="EMBL" id="TBH16504.1"/>
    </source>
</evidence>
<dbReference type="OrthoDB" id="24654at2"/>